<feature type="compositionally biased region" description="Polar residues" evidence="1">
    <location>
        <begin position="1"/>
        <end position="11"/>
    </location>
</feature>
<evidence type="ECO:0000313" key="3">
    <source>
        <dbReference type="Proteomes" id="UP001362999"/>
    </source>
</evidence>
<feature type="region of interest" description="Disordered" evidence="1">
    <location>
        <begin position="1"/>
        <end position="49"/>
    </location>
</feature>
<accession>A0AAW0D6F9</accession>
<evidence type="ECO:0008006" key="4">
    <source>
        <dbReference type="Google" id="ProtNLM"/>
    </source>
</evidence>
<protein>
    <recommendedName>
        <fullName evidence="4">BTB domain-containing protein</fullName>
    </recommendedName>
</protein>
<feature type="region of interest" description="Disordered" evidence="1">
    <location>
        <begin position="275"/>
        <end position="351"/>
    </location>
</feature>
<comment type="caution">
    <text evidence="2">The sequence shown here is derived from an EMBL/GenBank/DDBJ whole genome shotgun (WGS) entry which is preliminary data.</text>
</comment>
<sequence>MPVDNNLNLDTVKSHSPEHDRDCSSPKMPRCRSGASMSSSPPLKPSDISTASLFTPRAFPPPSLTGVPVEYIIDQLHTFAPHYWNKPDTADCTIVIPVPHPRGRAGSSFSGDMPAFSMSSGSEKGRRVTEPALNSVPRISLKLHMDYLSAHSTFLRGLFSGASSLDLISSAALSEAPSRPSTSGQFAVPENRLPRLMPCDPSHPVVFLPVPDPSSMHLLVHWMYFGSTSYIENSLNEGQVEWEGIARNVEYLGLPADIKVFLGRWYARWLHTEQGASDGEEGEEDDFEDDETETVYYSDDEDASEPSTAPARVDLAAALAEPHSASSADDNEKRGRPRSARPLSTCSSQSV</sequence>
<feature type="region of interest" description="Disordered" evidence="1">
    <location>
        <begin position="105"/>
        <end position="129"/>
    </location>
</feature>
<gene>
    <name evidence="2" type="ORF">R3P38DRAFT_88882</name>
</gene>
<organism evidence="2 3">
    <name type="scientific">Favolaschia claudopus</name>
    <dbReference type="NCBI Taxonomy" id="2862362"/>
    <lineage>
        <taxon>Eukaryota</taxon>
        <taxon>Fungi</taxon>
        <taxon>Dikarya</taxon>
        <taxon>Basidiomycota</taxon>
        <taxon>Agaricomycotina</taxon>
        <taxon>Agaricomycetes</taxon>
        <taxon>Agaricomycetidae</taxon>
        <taxon>Agaricales</taxon>
        <taxon>Marasmiineae</taxon>
        <taxon>Mycenaceae</taxon>
        <taxon>Favolaschia</taxon>
    </lineage>
</organism>
<feature type="compositionally biased region" description="Acidic residues" evidence="1">
    <location>
        <begin position="278"/>
        <end position="304"/>
    </location>
</feature>
<feature type="compositionally biased region" description="Polar residues" evidence="1">
    <location>
        <begin position="342"/>
        <end position="351"/>
    </location>
</feature>
<proteinExistence type="predicted"/>
<feature type="compositionally biased region" description="Basic and acidic residues" evidence="1">
    <location>
        <begin position="12"/>
        <end position="24"/>
    </location>
</feature>
<dbReference type="AlphaFoldDB" id="A0AAW0D6F9"/>
<reference evidence="2 3" key="1">
    <citation type="journal article" date="2024" name="J Genomics">
        <title>Draft genome sequencing and assembly of Favolaschia claudopus CIRM-BRFM 2984 isolated from oak limbs.</title>
        <authorList>
            <person name="Navarro D."/>
            <person name="Drula E."/>
            <person name="Chaduli D."/>
            <person name="Cazenave R."/>
            <person name="Ahrendt S."/>
            <person name="Wang J."/>
            <person name="Lipzen A."/>
            <person name="Daum C."/>
            <person name="Barry K."/>
            <person name="Grigoriev I.V."/>
            <person name="Favel A."/>
            <person name="Rosso M.N."/>
            <person name="Martin F."/>
        </authorList>
    </citation>
    <scope>NUCLEOTIDE SEQUENCE [LARGE SCALE GENOMIC DNA]</scope>
    <source>
        <strain evidence="2 3">CIRM-BRFM 2984</strain>
    </source>
</reference>
<evidence type="ECO:0000256" key="1">
    <source>
        <dbReference type="SAM" id="MobiDB-lite"/>
    </source>
</evidence>
<feature type="compositionally biased region" description="Polar residues" evidence="1">
    <location>
        <begin position="35"/>
        <end position="49"/>
    </location>
</feature>
<dbReference type="Proteomes" id="UP001362999">
    <property type="component" value="Unassembled WGS sequence"/>
</dbReference>
<evidence type="ECO:0000313" key="2">
    <source>
        <dbReference type="EMBL" id="KAK7046898.1"/>
    </source>
</evidence>
<dbReference type="EMBL" id="JAWWNJ010000010">
    <property type="protein sequence ID" value="KAK7046898.1"/>
    <property type="molecule type" value="Genomic_DNA"/>
</dbReference>
<keyword evidence="3" id="KW-1185">Reference proteome</keyword>
<name>A0AAW0D6F9_9AGAR</name>